<evidence type="ECO:0000313" key="2">
    <source>
        <dbReference type="Proteomes" id="UP001152561"/>
    </source>
</evidence>
<proteinExistence type="predicted"/>
<dbReference type="EMBL" id="JAJAGQ010000007">
    <property type="protein sequence ID" value="KAJ8557386.1"/>
    <property type="molecule type" value="Genomic_DNA"/>
</dbReference>
<gene>
    <name evidence="1" type="ORF">K7X08_003011</name>
</gene>
<keyword evidence="2" id="KW-1185">Reference proteome</keyword>
<sequence>MLGLPKFGSLNLSDFGVYGFGSKSGYRSLFQFQTSWLIVRRCFPNGLSQHTQHGNTPVRFPQEDTIHHSFIFGDLDKQV</sequence>
<name>A0A9Q1RIB5_9SOLA</name>
<organism evidence="1 2">
    <name type="scientific">Anisodus acutangulus</name>
    <dbReference type="NCBI Taxonomy" id="402998"/>
    <lineage>
        <taxon>Eukaryota</taxon>
        <taxon>Viridiplantae</taxon>
        <taxon>Streptophyta</taxon>
        <taxon>Embryophyta</taxon>
        <taxon>Tracheophyta</taxon>
        <taxon>Spermatophyta</taxon>
        <taxon>Magnoliopsida</taxon>
        <taxon>eudicotyledons</taxon>
        <taxon>Gunneridae</taxon>
        <taxon>Pentapetalae</taxon>
        <taxon>asterids</taxon>
        <taxon>lamiids</taxon>
        <taxon>Solanales</taxon>
        <taxon>Solanaceae</taxon>
        <taxon>Solanoideae</taxon>
        <taxon>Hyoscyameae</taxon>
        <taxon>Anisodus</taxon>
    </lineage>
</organism>
<evidence type="ECO:0000313" key="1">
    <source>
        <dbReference type="EMBL" id="KAJ8557386.1"/>
    </source>
</evidence>
<protein>
    <submittedName>
        <fullName evidence="1">Uncharacterized protein</fullName>
    </submittedName>
</protein>
<reference evidence="2" key="1">
    <citation type="journal article" date="2023" name="Proc. Natl. Acad. Sci. U.S.A.">
        <title>Genomic and structural basis for evolution of tropane alkaloid biosynthesis.</title>
        <authorList>
            <person name="Wanga Y.-J."/>
            <person name="Taina T."/>
            <person name="Yua J.-Y."/>
            <person name="Lia J."/>
            <person name="Xua B."/>
            <person name="Chenc J."/>
            <person name="D'Auriad J.C."/>
            <person name="Huanga J.-P."/>
            <person name="Huanga S.-X."/>
        </authorList>
    </citation>
    <scope>NUCLEOTIDE SEQUENCE [LARGE SCALE GENOMIC DNA]</scope>
    <source>
        <strain evidence="2">cv. KIB-2019</strain>
    </source>
</reference>
<dbReference type="AlphaFoldDB" id="A0A9Q1RIB5"/>
<dbReference type="Proteomes" id="UP001152561">
    <property type="component" value="Unassembled WGS sequence"/>
</dbReference>
<accession>A0A9Q1RIB5</accession>
<comment type="caution">
    <text evidence="1">The sequence shown here is derived from an EMBL/GenBank/DDBJ whole genome shotgun (WGS) entry which is preliminary data.</text>
</comment>